<protein>
    <submittedName>
        <fullName evidence="1">Uncharacterized protein</fullName>
    </submittedName>
</protein>
<sequence>MLSPLLIFMPSPTYCSKRAIKQRFSSRSEKEVNENDVQNKTLQREKVTWALNHHESRRNGKIRLLKKVSEAQSCH</sequence>
<evidence type="ECO:0000313" key="2">
    <source>
        <dbReference type="Proteomes" id="UP000024404"/>
    </source>
</evidence>
<name>A0A8R1Y2R3_ONCVO</name>
<dbReference type="AlphaFoldDB" id="A0A8R1Y2R3"/>
<dbReference type="Proteomes" id="UP000024404">
    <property type="component" value="Unassembled WGS sequence"/>
</dbReference>
<accession>A0A8R1Y2R3</accession>
<organism evidence="1 2">
    <name type="scientific">Onchocerca volvulus</name>
    <dbReference type="NCBI Taxonomy" id="6282"/>
    <lineage>
        <taxon>Eukaryota</taxon>
        <taxon>Metazoa</taxon>
        <taxon>Ecdysozoa</taxon>
        <taxon>Nematoda</taxon>
        <taxon>Chromadorea</taxon>
        <taxon>Rhabditida</taxon>
        <taxon>Spirurina</taxon>
        <taxon>Spiruromorpha</taxon>
        <taxon>Filarioidea</taxon>
        <taxon>Onchocercidae</taxon>
        <taxon>Onchocerca</taxon>
    </lineage>
</organism>
<reference evidence="1" key="2">
    <citation type="submission" date="2022-06" db="UniProtKB">
        <authorList>
            <consortium name="EnsemblMetazoa"/>
        </authorList>
    </citation>
    <scope>IDENTIFICATION</scope>
</reference>
<dbReference type="EnsemblMetazoa" id="OVOC9644.1">
    <property type="protein sequence ID" value="OVOC9644.1"/>
    <property type="gene ID" value="WBGene00246453"/>
</dbReference>
<keyword evidence="2" id="KW-1185">Reference proteome</keyword>
<dbReference type="EMBL" id="CMVM020000284">
    <property type="status" value="NOT_ANNOTATED_CDS"/>
    <property type="molecule type" value="Genomic_DNA"/>
</dbReference>
<evidence type="ECO:0000313" key="1">
    <source>
        <dbReference type="EnsemblMetazoa" id="OVOC9644.1"/>
    </source>
</evidence>
<proteinExistence type="predicted"/>
<reference evidence="2" key="1">
    <citation type="submission" date="2013-10" db="EMBL/GenBank/DDBJ databases">
        <title>Genome sequencing of Onchocerca volvulus.</title>
        <authorList>
            <person name="Cotton J."/>
            <person name="Tsai J."/>
            <person name="Stanley E."/>
            <person name="Tracey A."/>
            <person name="Holroyd N."/>
            <person name="Lustigman S."/>
            <person name="Berriman M."/>
        </authorList>
    </citation>
    <scope>NUCLEOTIDE SEQUENCE</scope>
</reference>